<dbReference type="AlphaFoldDB" id="A0A413V0Z0"/>
<reference evidence="1 2" key="1">
    <citation type="submission" date="2018-08" db="EMBL/GenBank/DDBJ databases">
        <title>A genome reference for cultivated species of the human gut microbiota.</title>
        <authorList>
            <person name="Zou Y."/>
            <person name="Xue W."/>
            <person name="Luo G."/>
        </authorList>
    </citation>
    <scope>NUCLEOTIDE SEQUENCE [LARGE SCALE GENOMIC DNA]</scope>
    <source>
        <strain evidence="1 2">AM40-34</strain>
    </source>
</reference>
<dbReference type="Proteomes" id="UP000283482">
    <property type="component" value="Unassembled WGS sequence"/>
</dbReference>
<dbReference type="EMBL" id="QSGN01000031">
    <property type="protein sequence ID" value="RHB27292.1"/>
    <property type="molecule type" value="Genomic_DNA"/>
</dbReference>
<evidence type="ECO:0000313" key="2">
    <source>
        <dbReference type="Proteomes" id="UP000283482"/>
    </source>
</evidence>
<sequence>MGLYKYNTRHIVPHKKKGCGFIKADASQQEAIAKQFFTTTRTVRSALNFETNSPFAKTLRAYALNHGCKMYEVTLIDNPYEKVITL</sequence>
<accession>A0A413V0Z0</accession>
<protein>
    <submittedName>
        <fullName evidence="1">Uncharacterized protein</fullName>
    </submittedName>
</protein>
<gene>
    <name evidence="1" type="ORF">DW889_12040</name>
</gene>
<proteinExistence type="predicted"/>
<name>A0A413V0Z0_BACSE</name>
<evidence type="ECO:0000313" key="1">
    <source>
        <dbReference type="EMBL" id="RHB27292.1"/>
    </source>
</evidence>
<comment type="caution">
    <text evidence="1">The sequence shown here is derived from an EMBL/GenBank/DDBJ whole genome shotgun (WGS) entry which is preliminary data.</text>
</comment>
<organism evidence="1 2">
    <name type="scientific">Bacteroides stercoris</name>
    <dbReference type="NCBI Taxonomy" id="46506"/>
    <lineage>
        <taxon>Bacteria</taxon>
        <taxon>Pseudomonadati</taxon>
        <taxon>Bacteroidota</taxon>
        <taxon>Bacteroidia</taxon>
        <taxon>Bacteroidales</taxon>
        <taxon>Bacteroidaceae</taxon>
        <taxon>Bacteroides</taxon>
    </lineage>
</organism>